<dbReference type="AlphaFoldDB" id="A0A9W8LJT5"/>
<sequence length="154" mass="17086">MRMSCSDTLGPSARCKSEWRQSTGARSLQDPARPSSLRSNARRRRLVHRMAIQVPFGDITRISKETTLALCPNAITVATARRHYIFTNFVRRDRVFSLLAERWTAALAAETRARAAARARPRRPPLSSQAAEPADAIVLASVVMVCLLSSLALR</sequence>
<reference evidence="3" key="1">
    <citation type="submission" date="2022-07" db="EMBL/GenBank/DDBJ databases">
        <title>Phylogenomic reconstructions and comparative analyses of Kickxellomycotina fungi.</title>
        <authorList>
            <person name="Reynolds N.K."/>
            <person name="Stajich J.E."/>
            <person name="Barry K."/>
            <person name="Grigoriev I.V."/>
            <person name="Crous P."/>
            <person name="Smith M.E."/>
        </authorList>
    </citation>
    <scope>NUCLEOTIDE SEQUENCE</scope>
    <source>
        <strain evidence="3">NBRC 105414</strain>
    </source>
</reference>
<accession>A0A9W8LJT5</accession>
<dbReference type="Gene3D" id="2.30.29.30">
    <property type="entry name" value="Pleckstrin-homology domain (PH domain)/Phosphotyrosine-binding domain (PTB)"/>
    <property type="match status" value="1"/>
</dbReference>
<dbReference type="EMBL" id="JANBUL010000049">
    <property type="protein sequence ID" value="KAJ2783370.1"/>
    <property type="molecule type" value="Genomic_DNA"/>
</dbReference>
<dbReference type="InterPro" id="IPR011993">
    <property type="entry name" value="PH-like_dom_sf"/>
</dbReference>
<dbReference type="OrthoDB" id="2162691at2759"/>
<protein>
    <recommendedName>
        <fullName evidence="2">GRAM domain-containing protein</fullName>
    </recommendedName>
</protein>
<gene>
    <name evidence="3" type="ORF">H4R18_001737</name>
</gene>
<dbReference type="Proteomes" id="UP001140217">
    <property type="component" value="Unassembled WGS sequence"/>
</dbReference>
<name>A0A9W8LJT5_9FUNG</name>
<feature type="domain" description="GRAM" evidence="2">
    <location>
        <begin position="51"/>
        <end position="106"/>
    </location>
</feature>
<dbReference type="Pfam" id="PF02893">
    <property type="entry name" value="GRAM"/>
    <property type="match status" value="1"/>
</dbReference>
<evidence type="ECO:0000313" key="3">
    <source>
        <dbReference type="EMBL" id="KAJ2783370.1"/>
    </source>
</evidence>
<feature type="region of interest" description="Disordered" evidence="1">
    <location>
        <begin position="1"/>
        <end position="40"/>
    </location>
</feature>
<proteinExistence type="predicted"/>
<organism evidence="3 4">
    <name type="scientific">Coemansia javaensis</name>
    <dbReference type="NCBI Taxonomy" id="2761396"/>
    <lineage>
        <taxon>Eukaryota</taxon>
        <taxon>Fungi</taxon>
        <taxon>Fungi incertae sedis</taxon>
        <taxon>Zoopagomycota</taxon>
        <taxon>Kickxellomycotina</taxon>
        <taxon>Kickxellomycetes</taxon>
        <taxon>Kickxellales</taxon>
        <taxon>Kickxellaceae</taxon>
        <taxon>Coemansia</taxon>
    </lineage>
</organism>
<evidence type="ECO:0000259" key="2">
    <source>
        <dbReference type="Pfam" id="PF02893"/>
    </source>
</evidence>
<keyword evidence="4" id="KW-1185">Reference proteome</keyword>
<comment type="caution">
    <text evidence="3">The sequence shown here is derived from an EMBL/GenBank/DDBJ whole genome shotgun (WGS) entry which is preliminary data.</text>
</comment>
<evidence type="ECO:0000313" key="4">
    <source>
        <dbReference type="Proteomes" id="UP001140217"/>
    </source>
</evidence>
<evidence type="ECO:0000256" key="1">
    <source>
        <dbReference type="SAM" id="MobiDB-lite"/>
    </source>
</evidence>
<dbReference type="InterPro" id="IPR004182">
    <property type="entry name" value="GRAM"/>
</dbReference>